<evidence type="ECO:0000313" key="3">
    <source>
        <dbReference type="Proteomes" id="UP001189429"/>
    </source>
</evidence>
<keyword evidence="3" id="KW-1185">Reference proteome</keyword>
<gene>
    <name evidence="2" type="ORF">PCOR1329_LOCUS22632</name>
</gene>
<protein>
    <recommendedName>
        <fullName evidence="4">Selenoprotein O</fullName>
    </recommendedName>
</protein>
<feature type="region of interest" description="Disordered" evidence="1">
    <location>
        <begin position="472"/>
        <end position="491"/>
    </location>
</feature>
<proteinExistence type="predicted"/>
<evidence type="ECO:0008006" key="4">
    <source>
        <dbReference type="Google" id="ProtNLM"/>
    </source>
</evidence>
<evidence type="ECO:0000313" key="2">
    <source>
        <dbReference type="EMBL" id="CAK0821270.1"/>
    </source>
</evidence>
<dbReference type="Proteomes" id="UP001189429">
    <property type="component" value="Unassembled WGS sequence"/>
</dbReference>
<accession>A0ABN9RW14</accession>
<organism evidence="2 3">
    <name type="scientific">Prorocentrum cordatum</name>
    <dbReference type="NCBI Taxonomy" id="2364126"/>
    <lineage>
        <taxon>Eukaryota</taxon>
        <taxon>Sar</taxon>
        <taxon>Alveolata</taxon>
        <taxon>Dinophyceae</taxon>
        <taxon>Prorocentrales</taxon>
        <taxon>Prorocentraceae</taxon>
        <taxon>Prorocentrum</taxon>
    </lineage>
</organism>
<comment type="caution">
    <text evidence="2">The sequence shown here is derived from an EMBL/GenBank/DDBJ whole genome shotgun (WGS) entry which is preliminary data.</text>
</comment>
<reference evidence="2" key="1">
    <citation type="submission" date="2023-10" db="EMBL/GenBank/DDBJ databases">
        <authorList>
            <person name="Chen Y."/>
            <person name="Shah S."/>
            <person name="Dougan E. K."/>
            <person name="Thang M."/>
            <person name="Chan C."/>
        </authorList>
    </citation>
    <scope>NUCLEOTIDE SEQUENCE [LARGE SCALE GENOMIC DNA]</scope>
</reference>
<sequence>MPSSEQIDAFFQKLEQAAPFPEAELAALAPPAVVEEWKSIGATQSAPWIWATPRELCLVSFLTPNARFTPLASFFVFSLSWMFFLHPGASEARAATRTQLRLQALPNPAAMAALKERLQKLRDVSGSLEGIGLQMSSDACRAAAGSSLVLWERVARQRDVVNSTRSFDVTYPFLGVLGAIHVEDVWHLFPQPDPLGARGRIGHIYARPSMKRAREIRDASAELQNEKGTDKLEKRIVNKFFAVYKAHAIEHVGEGSFTYHLGYPFRNYDLPSADGGQAETGFFDMFDAHAQQQVDAHLVKHEEAKKHGKLKGKHLRHALNWANVTNALGDTAFDAWNTAIDLNAIKAAQLIGDFSEKFAEEMSNIPMDQRAFTKAFVIAMLKMQTIWLESTNLKAHSEIRDNLPAASNDEKLTAAWRCMALVKALQLGRAATSTNPHGAKKMHVVKRSALASDAHRQEFEAALNALGMEPGQHAAPTAEVADASRPQTAPALARSAWTSEAAQEAVTTLQQW</sequence>
<dbReference type="EMBL" id="CAUYUJ010007580">
    <property type="protein sequence ID" value="CAK0821270.1"/>
    <property type="molecule type" value="Genomic_DNA"/>
</dbReference>
<name>A0ABN9RW14_9DINO</name>
<evidence type="ECO:0000256" key="1">
    <source>
        <dbReference type="SAM" id="MobiDB-lite"/>
    </source>
</evidence>